<name>A0A1J5IL51_9BACT</name>
<proteinExistence type="predicted"/>
<protein>
    <submittedName>
        <fullName evidence="1">Uncharacterized protein</fullName>
    </submittedName>
</protein>
<reference evidence="1 3" key="1">
    <citation type="journal article" date="2016" name="Environ. Microbiol.">
        <title>Genomic resolution of a cold subsurface aquifer community provides metabolic insights for novel microbes adapted to high CO concentrations.</title>
        <authorList>
            <person name="Probst A.J."/>
            <person name="Castelle C.J."/>
            <person name="Singh A."/>
            <person name="Brown C.T."/>
            <person name="Anantharaman K."/>
            <person name="Sharon I."/>
            <person name="Hug L.A."/>
            <person name="Burstein D."/>
            <person name="Emerson J.B."/>
            <person name="Thomas B.C."/>
            <person name="Banfield J.F."/>
        </authorList>
    </citation>
    <scope>NUCLEOTIDE SEQUENCE [LARGE SCALE GENOMIC DNA]</scope>
    <source>
        <strain evidence="1">CG2_30_54_11</strain>
    </source>
</reference>
<dbReference type="EMBL" id="MNZT01000058">
    <property type="protein sequence ID" value="OIP97364.1"/>
    <property type="molecule type" value="Genomic_DNA"/>
</dbReference>
<accession>A0A1J5IL51</accession>
<evidence type="ECO:0000313" key="2">
    <source>
        <dbReference type="EMBL" id="OIP97364.1"/>
    </source>
</evidence>
<sequence>MRDDAFNRYYYYLKKTKGRSHVEALTIIGKKVLRIAYYCLKTGTSYDPTILAQQMDLLSPSMSAS</sequence>
<dbReference type="AlphaFoldDB" id="A0A1J5IL51"/>
<comment type="caution">
    <text evidence="1">The sequence shown here is derived from an EMBL/GenBank/DDBJ whole genome shotgun (WGS) entry which is preliminary data.</text>
</comment>
<dbReference type="Proteomes" id="UP000183245">
    <property type="component" value="Unassembled WGS sequence"/>
</dbReference>
<gene>
    <name evidence="2" type="ORF">AUK40_03390</name>
    <name evidence="1" type="ORF">AUK40_06355</name>
</gene>
<dbReference type="EMBL" id="MNZT01000116">
    <property type="protein sequence ID" value="OIP95138.1"/>
    <property type="molecule type" value="Genomic_DNA"/>
</dbReference>
<dbReference type="STRING" id="1817892.AUK40_03390"/>
<organism evidence="1 3">
    <name type="scientific">Candidatus Wirthbacteria bacterium CG2_30_54_11</name>
    <dbReference type="NCBI Taxonomy" id="1817892"/>
    <lineage>
        <taxon>Bacteria</taxon>
        <taxon>Candidatus Wirthbacteria</taxon>
    </lineage>
</organism>
<evidence type="ECO:0000313" key="3">
    <source>
        <dbReference type="Proteomes" id="UP000183245"/>
    </source>
</evidence>
<evidence type="ECO:0000313" key="1">
    <source>
        <dbReference type="EMBL" id="OIP95138.1"/>
    </source>
</evidence>